<keyword evidence="3" id="KW-1185">Reference proteome</keyword>
<name>A0ABP1NMZ6_XYLVO</name>
<dbReference type="EMBL" id="CAXAJV020001292">
    <property type="protein sequence ID" value="CAL7942400.1"/>
    <property type="molecule type" value="Genomic_DNA"/>
</dbReference>
<dbReference type="PANTHER" id="PTHR24111:SF0">
    <property type="entry name" value="LEUCINE-RICH REPEAT-CONTAINING PROTEIN"/>
    <property type="match status" value="1"/>
</dbReference>
<dbReference type="InterPro" id="IPR052201">
    <property type="entry name" value="LRR-containing_regulator"/>
</dbReference>
<dbReference type="Proteomes" id="UP001642520">
    <property type="component" value="Unassembled WGS sequence"/>
</dbReference>
<evidence type="ECO:0000313" key="3">
    <source>
        <dbReference type="Proteomes" id="UP001642520"/>
    </source>
</evidence>
<dbReference type="SUPFAM" id="SSF52047">
    <property type="entry name" value="RNI-like"/>
    <property type="match status" value="1"/>
</dbReference>
<organism evidence="2 3">
    <name type="scientific">Xylocopa violacea</name>
    <name type="common">Violet carpenter bee</name>
    <name type="synonym">Apis violacea</name>
    <dbReference type="NCBI Taxonomy" id="135666"/>
    <lineage>
        <taxon>Eukaryota</taxon>
        <taxon>Metazoa</taxon>
        <taxon>Ecdysozoa</taxon>
        <taxon>Arthropoda</taxon>
        <taxon>Hexapoda</taxon>
        <taxon>Insecta</taxon>
        <taxon>Pterygota</taxon>
        <taxon>Neoptera</taxon>
        <taxon>Endopterygota</taxon>
        <taxon>Hymenoptera</taxon>
        <taxon>Apocrita</taxon>
        <taxon>Aculeata</taxon>
        <taxon>Apoidea</taxon>
        <taxon>Anthophila</taxon>
        <taxon>Apidae</taxon>
        <taxon>Xylocopa</taxon>
        <taxon>Xylocopa</taxon>
    </lineage>
</organism>
<evidence type="ECO:0000256" key="1">
    <source>
        <dbReference type="ARBA" id="ARBA00022737"/>
    </source>
</evidence>
<dbReference type="Gene3D" id="3.80.10.10">
    <property type="entry name" value="Ribonuclease Inhibitor"/>
    <property type="match status" value="3"/>
</dbReference>
<dbReference type="InterPro" id="IPR001611">
    <property type="entry name" value="Leu-rich_rpt"/>
</dbReference>
<keyword evidence="1" id="KW-0677">Repeat</keyword>
<evidence type="ECO:0008006" key="4">
    <source>
        <dbReference type="Google" id="ProtNLM"/>
    </source>
</evidence>
<dbReference type="PANTHER" id="PTHR24111">
    <property type="entry name" value="LEUCINE-RICH REPEAT-CONTAINING PROTEIN 34"/>
    <property type="match status" value="1"/>
</dbReference>
<evidence type="ECO:0000313" key="2">
    <source>
        <dbReference type="EMBL" id="CAL7942400.1"/>
    </source>
</evidence>
<dbReference type="SMART" id="SM00368">
    <property type="entry name" value="LRR_RI"/>
    <property type="match status" value="6"/>
</dbReference>
<gene>
    <name evidence="2" type="ORF">XYLVIOL_LOCUS5529</name>
</gene>
<dbReference type="Pfam" id="PF13516">
    <property type="entry name" value="LRR_6"/>
    <property type="match status" value="4"/>
</dbReference>
<dbReference type="InterPro" id="IPR032675">
    <property type="entry name" value="LRR_dom_sf"/>
</dbReference>
<comment type="caution">
    <text evidence="2">The sequence shown here is derived from an EMBL/GenBank/DDBJ whole genome shotgun (WGS) entry which is preliminary data.</text>
</comment>
<accession>A0ABP1NMZ6</accession>
<sequence>MTFNKYQCPSSCIDCKKINLINELQNVKSPYVHDIFNHHFFKCFCHTICSTEKLLDMRGSVVYEKIGRTLQDIDIPALLIFLAKNQNITRLNLANNSLTNPGFINLIDHFLLHKHVQELDIGNNDVADIGINYMLKVGKRLELRNLSLRANKFGDQASKDIALFLLENTHVQSLNVADVNQTASSLIYFIMTLSSDQLLSNKTLKRLDISRPNPGFMYYFDSAHFADVIGHMLKHNTTLSALHLQKYNFSCHDIENMMRNAKYNNWLHLLDLGCNNIGDHGIDHICAWLVKRPALKTLILHRNIITDHGARSLSFAIPSSKLLSLDISYNKITDDGMVGILYTLKKSPLLRQLRIFGNCIGHPAAKIVKRMLISQVLEQENIDVRPYIVDHRWYFAKYEGDRCRNEYWNIAYKLMKKSTETLLPLRRKIRKYHKYTYSRTTDIKLQHSAVTLVSNIISSHRVEECRCCYCLKSEECRNADHPDTCNCCKCKGDESSDWSIDKSVLKRIVVPQDDLKKNIEYILKRVNSMTRENILRWINIDKDSLEEDLKLIDDPNASEESTETTVSCKCSYVQLSVSALQEFLQESSLQNFLIIPRDNSIFLNNNCQDIDVSSHTCTN</sequence>
<protein>
    <recommendedName>
        <fullName evidence="4">Leucine-rich repeat-containing protein 34</fullName>
    </recommendedName>
</protein>
<reference evidence="2 3" key="1">
    <citation type="submission" date="2024-08" db="EMBL/GenBank/DDBJ databases">
        <authorList>
            <person name="Will J Nash"/>
            <person name="Angela Man"/>
            <person name="Seanna McTaggart"/>
            <person name="Kendall Baker"/>
            <person name="Tom Barker"/>
            <person name="Leah Catchpole"/>
            <person name="Alex Durrant"/>
            <person name="Karim Gharbi"/>
            <person name="Naomi Irish"/>
            <person name="Gemy Kaithakottil"/>
            <person name="Debby Ku"/>
            <person name="Aaliyah Providence"/>
            <person name="Felix Shaw"/>
            <person name="David Swarbreck"/>
            <person name="Chris Watkins"/>
            <person name="Ann M. McCartney"/>
            <person name="Giulio Formenti"/>
            <person name="Alice Mouton"/>
            <person name="Noel Vella"/>
            <person name="Bjorn M von Reumont"/>
            <person name="Adriana Vella"/>
            <person name="Wilfried Haerty"/>
        </authorList>
    </citation>
    <scope>NUCLEOTIDE SEQUENCE [LARGE SCALE GENOMIC DNA]</scope>
</reference>
<proteinExistence type="predicted"/>